<evidence type="ECO:0000256" key="1">
    <source>
        <dbReference type="SAM" id="MobiDB-lite"/>
    </source>
</evidence>
<proteinExistence type="predicted"/>
<feature type="transmembrane region" description="Helical" evidence="2">
    <location>
        <begin position="359"/>
        <end position="380"/>
    </location>
</feature>
<keyword evidence="2" id="KW-0812">Transmembrane</keyword>
<evidence type="ECO:0000313" key="4">
    <source>
        <dbReference type="Proteomes" id="UP000184304"/>
    </source>
</evidence>
<feature type="transmembrane region" description="Helical" evidence="2">
    <location>
        <begin position="114"/>
        <end position="131"/>
    </location>
</feature>
<gene>
    <name evidence="3" type="ORF">ASPTUDRAFT_117099</name>
</gene>
<dbReference type="AlphaFoldDB" id="A0A1L9NAP4"/>
<feature type="transmembrane region" description="Helical" evidence="2">
    <location>
        <begin position="400"/>
        <end position="421"/>
    </location>
</feature>
<dbReference type="VEuPathDB" id="FungiDB:ASPTUDRAFT_117099"/>
<feature type="compositionally biased region" description="Basic and acidic residues" evidence="1">
    <location>
        <begin position="153"/>
        <end position="166"/>
    </location>
</feature>
<name>A0A1L9NAP4_ASPTC</name>
<evidence type="ECO:0000256" key="2">
    <source>
        <dbReference type="SAM" id="Phobius"/>
    </source>
</evidence>
<dbReference type="Proteomes" id="UP000184304">
    <property type="component" value="Unassembled WGS sequence"/>
</dbReference>
<evidence type="ECO:0008006" key="5">
    <source>
        <dbReference type="Google" id="ProtNLM"/>
    </source>
</evidence>
<dbReference type="EMBL" id="KV878187">
    <property type="protein sequence ID" value="OJI86331.1"/>
    <property type="molecule type" value="Genomic_DNA"/>
</dbReference>
<protein>
    <recommendedName>
        <fullName evidence="5">Integral membrane protein</fullName>
    </recommendedName>
</protein>
<keyword evidence="4" id="KW-1185">Reference proteome</keyword>
<dbReference type="OrthoDB" id="4021778at2759"/>
<keyword evidence="2" id="KW-1133">Transmembrane helix</keyword>
<organism evidence="3 4">
    <name type="scientific">Aspergillus tubingensis (strain CBS 134.48)</name>
    <dbReference type="NCBI Taxonomy" id="767770"/>
    <lineage>
        <taxon>Eukaryota</taxon>
        <taxon>Fungi</taxon>
        <taxon>Dikarya</taxon>
        <taxon>Ascomycota</taxon>
        <taxon>Pezizomycotina</taxon>
        <taxon>Eurotiomycetes</taxon>
        <taxon>Eurotiomycetidae</taxon>
        <taxon>Eurotiales</taxon>
        <taxon>Aspergillaceae</taxon>
        <taxon>Aspergillus</taxon>
        <taxon>Aspergillus subgen. Circumdati</taxon>
    </lineage>
</organism>
<dbReference type="PANTHER" id="PTHR12459">
    <property type="entry name" value="TRANSMEMBRANE PROTEIN 135-RELATED"/>
    <property type="match status" value="1"/>
</dbReference>
<sequence length="490" mass="55102">MDSATIIRQHQSSIRVLRPILRAYALGYLSSTTPRVISCLRRIRGHGLSFGEQLKELSITLTSTLRLDAFPAFCAVLVGGSTVFPLILLRCLAHLVRKLGLKPGRSNALIHMRLARFVSALLSAWFSFHILNQRPIRLQRACDECQGGTDSKNAADQRKLGPEPHGHPHFAGRTMDLTLFSLTRAVDLMVYMGWANWRRWRKSKNQWSLVERVAPQLADAGVFATSAAIVMWAWFYMPERLPRSYGKWIGEVAKVDGRLIEALRRARQGVFVYGKDTGQASLLQSMCKDYNWPVEWGDPSKTIPIPCEMVHMGSGHSCEKHALSRFTRTFSFACATYIPLQIIFRLRSVKSMASLKQPIAAALRSSAFLASFVSLFYYSVCLARTRIGPKVFHRGTVTPMMWDSGLCVGAGCLMCGWSILVENARKRQEISLFVAPRAAATVLPRYYEKQYQHRERIAFSISAAILLTCLQERPDMVRGVFGRIGRSVLA</sequence>
<feature type="region of interest" description="Disordered" evidence="1">
    <location>
        <begin position="149"/>
        <end position="168"/>
    </location>
</feature>
<accession>A0A1L9NAP4</accession>
<dbReference type="PANTHER" id="PTHR12459:SF15">
    <property type="entry name" value="TRANSMEMBRANE PROTEIN 135"/>
    <property type="match status" value="1"/>
</dbReference>
<evidence type="ECO:0000313" key="3">
    <source>
        <dbReference type="EMBL" id="OJI86331.1"/>
    </source>
</evidence>
<feature type="transmembrane region" description="Helical" evidence="2">
    <location>
        <begin position="70"/>
        <end position="93"/>
    </location>
</feature>
<dbReference type="OMA" id="SAAIVMW"/>
<keyword evidence="2" id="KW-0472">Membrane</keyword>
<reference evidence="4" key="1">
    <citation type="journal article" date="2017" name="Genome Biol.">
        <title>Comparative genomics reveals high biological diversity and specific adaptations in the industrially and medically important fungal genus Aspergillus.</title>
        <authorList>
            <person name="de Vries R.P."/>
            <person name="Riley R."/>
            <person name="Wiebenga A."/>
            <person name="Aguilar-Osorio G."/>
            <person name="Amillis S."/>
            <person name="Uchima C.A."/>
            <person name="Anderluh G."/>
            <person name="Asadollahi M."/>
            <person name="Askin M."/>
            <person name="Barry K."/>
            <person name="Battaglia E."/>
            <person name="Bayram O."/>
            <person name="Benocci T."/>
            <person name="Braus-Stromeyer S.A."/>
            <person name="Caldana C."/>
            <person name="Canovas D."/>
            <person name="Cerqueira G.C."/>
            <person name="Chen F."/>
            <person name="Chen W."/>
            <person name="Choi C."/>
            <person name="Clum A."/>
            <person name="Dos Santos R.A."/>
            <person name="Damasio A.R."/>
            <person name="Diallinas G."/>
            <person name="Emri T."/>
            <person name="Fekete E."/>
            <person name="Flipphi M."/>
            <person name="Freyberg S."/>
            <person name="Gallo A."/>
            <person name="Gournas C."/>
            <person name="Habgood R."/>
            <person name="Hainaut M."/>
            <person name="Harispe M.L."/>
            <person name="Henrissat B."/>
            <person name="Hilden K.S."/>
            <person name="Hope R."/>
            <person name="Hossain A."/>
            <person name="Karabika E."/>
            <person name="Karaffa L."/>
            <person name="Karanyi Z."/>
            <person name="Krasevec N."/>
            <person name="Kuo A."/>
            <person name="Kusch H."/>
            <person name="LaButti K."/>
            <person name="Lagendijk E.L."/>
            <person name="Lapidus A."/>
            <person name="Levasseur A."/>
            <person name="Lindquist E."/>
            <person name="Lipzen A."/>
            <person name="Logrieco A.F."/>
            <person name="MacCabe A."/>
            <person name="Maekelae M.R."/>
            <person name="Malavazi I."/>
            <person name="Melin P."/>
            <person name="Meyer V."/>
            <person name="Mielnichuk N."/>
            <person name="Miskei M."/>
            <person name="Molnar A.P."/>
            <person name="Mule G."/>
            <person name="Ngan C.Y."/>
            <person name="Orejas M."/>
            <person name="Orosz E."/>
            <person name="Ouedraogo J.P."/>
            <person name="Overkamp K.M."/>
            <person name="Park H.-S."/>
            <person name="Perrone G."/>
            <person name="Piumi F."/>
            <person name="Punt P.J."/>
            <person name="Ram A.F."/>
            <person name="Ramon A."/>
            <person name="Rauscher S."/>
            <person name="Record E."/>
            <person name="Riano-Pachon D.M."/>
            <person name="Robert V."/>
            <person name="Roehrig J."/>
            <person name="Ruller R."/>
            <person name="Salamov A."/>
            <person name="Salih N.S."/>
            <person name="Samson R.A."/>
            <person name="Sandor E."/>
            <person name="Sanguinetti M."/>
            <person name="Schuetze T."/>
            <person name="Sepcic K."/>
            <person name="Shelest E."/>
            <person name="Sherlock G."/>
            <person name="Sophianopoulou V."/>
            <person name="Squina F.M."/>
            <person name="Sun H."/>
            <person name="Susca A."/>
            <person name="Todd R.B."/>
            <person name="Tsang A."/>
            <person name="Unkles S.E."/>
            <person name="van de Wiele N."/>
            <person name="van Rossen-Uffink D."/>
            <person name="Oliveira J.V."/>
            <person name="Vesth T.C."/>
            <person name="Visser J."/>
            <person name="Yu J.-H."/>
            <person name="Zhou M."/>
            <person name="Andersen M.R."/>
            <person name="Archer D.B."/>
            <person name="Baker S.E."/>
            <person name="Benoit I."/>
            <person name="Brakhage A.A."/>
            <person name="Braus G.H."/>
            <person name="Fischer R."/>
            <person name="Frisvad J.C."/>
            <person name="Goldman G.H."/>
            <person name="Houbraken J."/>
            <person name="Oakley B."/>
            <person name="Pocsi I."/>
            <person name="Scazzocchio C."/>
            <person name="Seiboth B."/>
            <person name="vanKuyk P.A."/>
            <person name="Wortman J."/>
            <person name="Dyer P.S."/>
            <person name="Grigoriev I.V."/>
        </authorList>
    </citation>
    <scope>NUCLEOTIDE SEQUENCE [LARGE SCALE GENOMIC DNA]</scope>
    <source>
        <strain evidence="4">CBS 134.48</strain>
    </source>
</reference>
<feature type="transmembrane region" description="Helical" evidence="2">
    <location>
        <begin position="217"/>
        <end position="237"/>
    </location>
</feature>
<feature type="transmembrane region" description="Helical" evidence="2">
    <location>
        <begin position="329"/>
        <end position="347"/>
    </location>
</feature>
<dbReference type="InterPro" id="IPR026749">
    <property type="entry name" value="Tmem135"/>
</dbReference>